<comment type="catalytic activity">
    <reaction evidence="11">
        <text>L-homoserine + NADP(+) = L-aspartate 4-semialdehyde + NADPH + H(+)</text>
        <dbReference type="Rhea" id="RHEA:15761"/>
        <dbReference type="ChEBI" id="CHEBI:15378"/>
        <dbReference type="ChEBI" id="CHEBI:57476"/>
        <dbReference type="ChEBI" id="CHEBI:57783"/>
        <dbReference type="ChEBI" id="CHEBI:58349"/>
        <dbReference type="ChEBI" id="CHEBI:537519"/>
        <dbReference type="EC" id="1.1.1.3"/>
    </reaction>
    <physiologicalReaction direction="right-to-left" evidence="11">
        <dbReference type="Rhea" id="RHEA:15763"/>
    </physiologicalReaction>
</comment>
<keyword evidence="10 12" id="KW-0486">Methionine biosynthesis</keyword>
<evidence type="ECO:0000256" key="1">
    <source>
        <dbReference type="ARBA" id="ARBA00005056"/>
    </source>
</evidence>
<dbReference type="InterPro" id="IPR022697">
    <property type="entry name" value="HDH_short"/>
</dbReference>
<evidence type="ECO:0000256" key="12">
    <source>
        <dbReference type="PIRNR" id="PIRNR036497"/>
    </source>
</evidence>
<name>A0A379DDX2_9FIRM</name>
<keyword evidence="12 14" id="KW-0521">NADP</keyword>
<comment type="similarity">
    <text evidence="3 12 16">Belongs to the homoserine dehydrogenase family.</text>
</comment>
<dbReference type="Pfam" id="PF03447">
    <property type="entry name" value="NAD_binding_3"/>
    <property type="match status" value="1"/>
</dbReference>
<keyword evidence="8 12" id="KW-0560">Oxidoreductase</keyword>
<feature type="domain" description="Aspartate/homoserine dehydrogenase NAD-binding" evidence="18">
    <location>
        <begin position="8"/>
        <end position="125"/>
    </location>
</feature>
<dbReference type="AlphaFoldDB" id="A0A379DDX2"/>
<organism evidence="19 20">
    <name type="scientific">Peptoniphilus indolicus</name>
    <dbReference type="NCBI Taxonomy" id="33030"/>
    <lineage>
        <taxon>Bacteria</taxon>
        <taxon>Bacillati</taxon>
        <taxon>Bacillota</taxon>
        <taxon>Tissierellia</taxon>
        <taxon>Tissierellales</taxon>
        <taxon>Peptoniphilaceae</taxon>
        <taxon>Peptoniphilus</taxon>
    </lineage>
</organism>
<dbReference type="Proteomes" id="UP000254777">
    <property type="component" value="Unassembled WGS sequence"/>
</dbReference>
<reference evidence="19 20" key="1">
    <citation type="submission" date="2018-06" db="EMBL/GenBank/DDBJ databases">
        <authorList>
            <consortium name="Pathogen Informatics"/>
            <person name="Doyle S."/>
        </authorList>
    </citation>
    <scope>NUCLEOTIDE SEQUENCE [LARGE SCALE GENOMIC DNA]</scope>
    <source>
        <strain evidence="19 20">NCTC11088</strain>
    </source>
</reference>
<evidence type="ECO:0000259" key="18">
    <source>
        <dbReference type="Pfam" id="PF03447"/>
    </source>
</evidence>
<dbReference type="GO" id="GO:0050661">
    <property type="term" value="F:NADP binding"/>
    <property type="evidence" value="ECO:0007669"/>
    <property type="project" value="InterPro"/>
</dbReference>
<dbReference type="EC" id="1.1.1.3" evidence="4 12"/>
<dbReference type="InterPro" id="IPR001342">
    <property type="entry name" value="HDH_cat"/>
</dbReference>
<evidence type="ECO:0000256" key="14">
    <source>
        <dbReference type="PIRSR" id="PIRSR036497-2"/>
    </source>
</evidence>
<evidence type="ECO:0000256" key="9">
    <source>
        <dbReference type="ARBA" id="ARBA00023053"/>
    </source>
</evidence>
<evidence type="ECO:0000256" key="16">
    <source>
        <dbReference type="RuleBase" id="RU004171"/>
    </source>
</evidence>
<gene>
    <name evidence="19" type="primary">hom</name>
    <name evidence="19" type="ORF">NCTC11088_01547</name>
</gene>
<comment type="pathway">
    <text evidence="1 15">Amino-acid biosynthesis; L-threonine biosynthesis; L-threonine from L-aspartate: step 3/5.</text>
</comment>
<dbReference type="RefSeq" id="WP_040552339.1">
    <property type="nucleotide sequence ID" value="NZ_UGTH01000001.1"/>
</dbReference>
<dbReference type="Pfam" id="PF00742">
    <property type="entry name" value="Homoserine_dh"/>
    <property type="match status" value="1"/>
</dbReference>
<dbReference type="UniPathway" id="UPA00051">
    <property type="reaction ID" value="UER00465"/>
</dbReference>
<dbReference type="SUPFAM" id="SSF55347">
    <property type="entry name" value="Glyceraldehyde-3-phosphate dehydrogenase-like, C-terminal domain"/>
    <property type="match status" value="1"/>
</dbReference>
<evidence type="ECO:0000256" key="2">
    <source>
        <dbReference type="ARBA" id="ARBA00005062"/>
    </source>
</evidence>
<protein>
    <recommendedName>
        <fullName evidence="5 12">Homoserine dehydrogenase</fullName>
        <shortName evidence="12">HDH</shortName>
        <ecNumber evidence="4 12">1.1.1.3</ecNumber>
    </recommendedName>
</protein>
<keyword evidence="6 12" id="KW-0028">Amino-acid biosynthesis</keyword>
<evidence type="ECO:0000256" key="5">
    <source>
        <dbReference type="ARBA" id="ARBA00013376"/>
    </source>
</evidence>
<evidence type="ECO:0000256" key="15">
    <source>
        <dbReference type="RuleBase" id="RU000579"/>
    </source>
</evidence>
<dbReference type="FunFam" id="3.30.360.10:FF:000005">
    <property type="entry name" value="Homoserine dehydrogenase"/>
    <property type="match status" value="1"/>
</dbReference>
<keyword evidence="7 12" id="KW-0791">Threonine biosynthesis</keyword>
<dbReference type="SUPFAM" id="SSF51735">
    <property type="entry name" value="NAD(P)-binding Rossmann-fold domains"/>
    <property type="match status" value="1"/>
</dbReference>
<dbReference type="PROSITE" id="PS01042">
    <property type="entry name" value="HOMOSER_DHGENASE"/>
    <property type="match status" value="1"/>
</dbReference>
<evidence type="ECO:0000256" key="6">
    <source>
        <dbReference type="ARBA" id="ARBA00022605"/>
    </source>
</evidence>
<dbReference type="GO" id="GO:0009088">
    <property type="term" value="P:threonine biosynthetic process"/>
    <property type="evidence" value="ECO:0007669"/>
    <property type="project" value="UniProtKB-UniPathway"/>
</dbReference>
<feature type="binding site" evidence="14">
    <location>
        <position position="101"/>
    </location>
    <ligand>
        <name>NADPH</name>
        <dbReference type="ChEBI" id="CHEBI:57783"/>
    </ligand>
</feature>
<dbReference type="InterPro" id="IPR036291">
    <property type="entry name" value="NAD(P)-bd_dom_sf"/>
</dbReference>
<evidence type="ECO:0000256" key="8">
    <source>
        <dbReference type="ARBA" id="ARBA00023002"/>
    </source>
</evidence>
<evidence type="ECO:0000259" key="17">
    <source>
        <dbReference type="Pfam" id="PF00742"/>
    </source>
</evidence>
<sequence length="389" mass="43511">MINIAFLGYGTVGKGAYKIINEKKSEIEYFVGDEVTVKKILRRNINVTTEDGRAIFTSDFNEIVDDEDISLIVEMTGDLKSSYEYIKRALENKKHVISANKAVVSEYFDEFNKLADKNGVSFLYEAAVGGSIPIITPLKSQAIINKINRVRGILNGTSNYLLSRMYNEGKSYSEVLKDAQELGYAESDPYDDVEGVDTLRKLTILSTIAFNGIVKNEDILRFGISKINDTDIEYLKSKNLKVKLMAESVLESEAFSAVVEPVVLDERDNLYNIEGADNSVEIFGENYSSLVFKGEGAGSLPTGNAIVSDVIDVLRGAALKVKTDESLICSNKIDAKYYVRVPKDFSLDVEVESEEVIGEYKVFKTENVSRETLIEKLNCEDYFMARYEI</sequence>
<proteinExistence type="inferred from homology"/>
<dbReference type="EMBL" id="UGTH01000001">
    <property type="protein sequence ID" value="SUB75745.1"/>
    <property type="molecule type" value="Genomic_DNA"/>
</dbReference>
<dbReference type="Gene3D" id="3.40.50.720">
    <property type="entry name" value="NAD(P)-binding Rossmann-like Domain"/>
    <property type="match status" value="1"/>
</dbReference>
<dbReference type="PANTHER" id="PTHR43331">
    <property type="entry name" value="HOMOSERINE DEHYDROGENASE"/>
    <property type="match status" value="1"/>
</dbReference>
<evidence type="ECO:0000256" key="10">
    <source>
        <dbReference type="ARBA" id="ARBA00023167"/>
    </source>
</evidence>
<keyword evidence="9" id="KW-0915">Sodium</keyword>
<feature type="domain" description="Homoserine dehydrogenase catalytic" evidence="17">
    <location>
        <begin position="133"/>
        <end position="311"/>
    </location>
</feature>
<evidence type="ECO:0000256" key="13">
    <source>
        <dbReference type="PIRSR" id="PIRSR036497-1"/>
    </source>
</evidence>
<dbReference type="Gene3D" id="3.30.360.10">
    <property type="entry name" value="Dihydrodipicolinate Reductase, domain 2"/>
    <property type="match status" value="1"/>
</dbReference>
<evidence type="ECO:0000256" key="11">
    <source>
        <dbReference type="ARBA" id="ARBA00048841"/>
    </source>
</evidence>
<feature type="active site" description="Proton donor" evidence="13">
    <location>
        <position position="201"/>
    </location>
</feature>
<evidence type="ECO:0000313" key="20">
    <source>
        <dbReference type="Proteomes" id="UP000254777"/>
    </source>
</evidence>
<dbReference type="UniPathway" id="UPA00050">
    <property type="reaction ID" value="UER00063"/>
</dbReference>
<evidence type="ECO:0000256" key="3">
    <source>
        <dbReference type="ARBA" id="ARBA00006753"/>
    </source>
</evidence>
<evidence type="ECO:0000256" key="7">
    <source>
        <dbReference type="ARBA" id="ARBA00022697"/>
    </source>
</evidence>
<evidence type="ECO:0000313" key="19">
    <source>
        <dbReference type="EMBL" id="SUB75745.1"/>
    </source>
</evidence>
<dbReference type="GO" id="GO:0004412">
    <property type="term" value="F:homoserine dehydrogenase activity"/>
    <property type="evidence" value="ECO:0007669"/>
    <property type="project" value="UniProtKB-EC"/>
</dbReference>
<dbReference type="InterPro" id="IPR019811">
    <property type="entry name" value="HDH_CS"/>
</dbReference>
<comment type="pathway">
    <text evidence="2 15">Amino-acid biosynthesis; L-methionine biosynthesis via de novo pathway; L-homoserine from L-aspartate: step 3/3.</text>
</comment>
<feature type="binding site" evidence="14">
    <location>
        <begin position="8"/>
        <end position="13"/>
    </location>
    <ligand>
        <name>NADP(+)</name>
        <dbReference type="ChEBI" id="CHEBI:58349"/>
    </ligand>
</feature>
<dbReference type="Gene3D" id="3.30.70.260">
    <property type="match status" value="1"/>
</dbReference>
<dbReference type="PIRSF" id="PIRSF036497">
    <property type="entry name" value="HDH_short"/>
    <property type="match status" value="1"/>
</dbReference>
<dbReference type="NCBIfam" id="NF004976">
    <property type="entry name" value="PRK06349.1"/>
    <property type="match status" value="1"/>
</dbReference>
<dbReference type="GO" id="GO:0009086">
    <property type="term" value="P:methionine biosynthetic process"/>
    <property type="evidence" value="ECO:0007669"/>
    <property type="project" value="UniProtKB-KW"/>
</dbReference>
<dbReference type="InterPro" id="IPR005106">
    <property type="entry name" value="Asp/hSer_DH_NAD-bd"/>
</dbReference>
<feature type="binding site" evidence="14">
    <location>
        <position position="186"/>
    </location>
    <ligand>
        <name>L-homoserine</name>
        <dbReference type="ChEBI" id="CHEBI:57476"/>
    </ligand>
</feature>
<accession>A0A379DDX2</accession>
<dbReference type="PANTHER" id="PTHR43331:SF1">
    <property type="entry name" value="HOMOSERINE DEHYDROGENASE"/>
    <property type="match status" value="1"/>
</dbReference>
<evidence type="ECO:0000256" key="4">
    <source>
        <dbReference type="ARBA" id="ARBA00013213"/>
    </source>
</evidence>